<dbReference type="SUPFAM" id="SSF51430">
    <property type="entry name" value="NAD(P)-linked oxidoreductase"/>
    <property type="match status" value="1"/>
</dbReference>
<dbReference type="InterPro" id="IPR023210">
    <property type="entry name" value="NADP_OxRdtase_dom"/>
</dbReference>
<dbReference type="InterPro" id="IPR036812">
    <property type="entry name" value="NAD(P)_OxRdtase_dom_sf"/>
</dbReference>
<dbReference type="InterPro" id="IPR050523">
    <property type="entry name" value="AKR_Detox_Biosynth"/>
</dbReference>
<dbReference type="PANTHER" id="PTHR43364">
    <property type="entry name" value="NADH-SPECIFIC METHYLGLYOXAL REDUCTASE-RELATED"/>
    <property type="match status" value="1"/>
</dbReference>
<dbReference type="Proteomes" id="UP000243308">
    <property type="component" value="Unassembled WGS sequence"/>
</dbReference>
<dbReference type="GO" id="GO:0016491">
    <property type="term" value="F:oxidoreductase activity"/>
    <property type="evidence" value="ECO:0007669"/>
    <property type="project" value="UniProtKB-KW"/>
</dbReference>
<dbReference type="EMBL" id="KN042431">
    <property type="protein sequence ID" value="KFH62644.1"/>
    <property type="molecule type" value="Genomic_DNA"/>
</dbReference>
<dbReference type="PANTHER" id="PTHR43364:SF4">
    <property type="entry name" value="NAD(P)-LINKED OXIDOREDUCTASE SUPERFAMILY PROTEIN"/>
    <property type="match status" value="1"/>
</dbReference>
<sequence>MSGTSSTPKVILGTMTLGLETTDSTRTSVRVRGIENIKPFLDTFHKFGHTEIDTARIYCLGDTEKALGLLPTDDFKIATKVFPTIPGAHGPEHLGRIFRESLAALKADKVDILYLHSPDYTTPFDVTIREIDALYREGLFERFGLSNFAAWQVTLIHQMCKQNGYVLPTVYQGMYNGIVRDVVRELLPCLKALKIDFYAYNPIAGGLLSGRYNFGENDGKEGGRFDVKTGYGKMYRDRFWNSLFFETIGNLSKAAEENHLTLLESALRWMAHHSGLGPNDGIIIGASSVHHLEENLKDLAKGPLPEAMVAAFDEAWEHVKVACPPYFKDEAATKAIASINFFK</sequence>
<reference evidence="3 4" key="1">
    <citation type="submission" date="2011-02" db="EMBL/GenBank/DDBJ databases">
        <title>The Genome Sequence of Mortierella verticillata NRRL 6337.</title>
        <authorList>
            <consortium name="The Broad Institute Genome Sequencing Platform"/>
            <person name="Russ C."/>
            <person name="Cuomo C."/>
            <person name="Burger G."/>
            <person name="Gray M.W."/>
            <person name="Holland P.W.H."/>
            <person name="King N."/>
            <person name="Lang F.B.F."/>
            <person name="Roger A.J."/>
            <person name="Ruiz-Trillo I."/>
            <person name="Young S.K."/>
            <person name="Zeng Q."/>
            <person name="Gargeya S."/>
            <person name="Alvarado L."/>
            <person name="Berlin A."/>
            <person name="Chapman S.B."/>
            <person name="Chen Z."/>
            <person name="Freedman E."/>
            <person name="Gellesch M."/>
            <person name="Goldberg J."/>
            <person name="Griggs A."/>
            <person name="Gujja S."/>
            <person name="Heilman E."/>
            <person name="Heiman D."/>
            <person name="Howarth C."/>
            <person name="Mehta T."/>
            <person name="Neiman D."/>
            <person name="Pearson M."/>
            <person name="Roberts A."/>
            <person name="Saif S."/>
            <person name="Shea T."/>
            <person name="Shenoy N."/>
            <person name="Sisk P."/>
            <person name="Stolte C."/>
            <person name="Sykes S."/>
            <person name="White J."/>
            <person name="Yandava C."/>
            <person name="Haas B."/>
            <person name="Nusbaum C."/>
            <person name="Birren B."/>
        </authorList>
    </citation>
    <scope>NUCLEOTIDE SEQUENCE [LARGE SCALE GENOMIC DNA]</scope>
    <source>
        <strain evidence="3 4">NRRL 6337</strain>
    </source>
</reference>
<evidence type="ECO:0000256" key="1">
    <source>
        <dbReference type="ARBA" id="ARBA00023002"/>
    </source>
</evidence>
<evidence type="ECO:0000313" key="4">
    <source>
        <dbReference type="Proteomes" id="UP000243308"/>
    </source>
</evidence>
<accession>A0A086TL17</accession>
<organism evidence="3 4">
    <name type="scientific">Podila verticillata NRRL 6337</name>
    <dbReference type="NCBI Taxonomy" id="1069443"/>
    <lineage>
        <taxon>Eukaryota</taxon>
        <taxon>Fungi</taxon>
        <taxon>Fungi incertae sedis</taxon>
        <taxon>Mucoromycota</taxon>
        <taxon>Mortierellomycotina</taxon>
        <taxon>Mortierellomycetes</taxon>
        <taxon>Mortierellales</taxon>
        <taxon>Mortierellaceae</taxon>
        <taxon>Podila</taxon>
    </lineage>
</organism>
<dbReference type="AlphaFoldDB" id="A0A086TL17"/>
<gene>
    <name evidence="3" type="ORF">MVEG_12036</name>
</gene>
<protein>
    <recommendedName>
        <fullName evidence="2">NADP-dependent oxidoreductase domain-containing protein</fullName>
    </recommendedName>
</protein>
<feature type="domain" description="NADP-dependent oxidoreductase" evidence="2">
    <location>
        <begin position="9"/>
        <end position="317"/>
    </location>
</feature>
<keyword evidence="4" id="KW-1185">Reference proteome</keyword>
<dbReference type="OrthoDB" id="2310150at2759"/>
<evidence type="ECO:0000259" key="2">
    <source>
        <dbReference type="Pfam" id="PF00248"/>
    </source>
</evidence>
<dbReference type="CDD" id="cd19075">
    <property type="entry name" value="AKR_AKR7A1-5"/>
    <property type="match status" value="1"/>
</dbReference>
<proteinExistence type="predicted"/>
<keyword evidence="1" id="KW-0560">Oxidoreductase</keyword>
<dbReference type="Gene3D" id="3.20.20.100">
    <property type="entry name" value="NADP-dependent oxidoreductase domain"/>
    <property type="match status" value="1"/>
</dbReference>
<name>A0A086TL17_9FUNG</name>
<dbReference type="Pfam" id="PF00248">
    <property type="entry name" value="Aldo_ket_red"/>
    <property type="match status" value="1"/>
</dbReference>
<evidence type="ECO:0000313" key="3">
    <source>
        <dbReference type="EMBL" id="KFH62644.1"/>
    </source>
</evidence>